<dbReference type="Gene3D" id="2.120.10.30">
    <property type="entry name" value="TolB, C-terminal domain"/>
    <property type="match status" value="4"/>
</dbReference>
<keyword evidence="2" id="KW-0732">Signal</keyword>
<dbReference type="RefSeq" id="WP_252594979.1">
    <property type="nucleotide sequence ID" value="NZ_CP099489.1"/>
</dbReference>
<evidence type="ECO:0000256" key="2">
    <source>
        <dbReference type="SAM" id="SignalP"/>
    </source>
</evidence>
<organism evidence="3 4">
    <name type="scientific">Ornithinimicrobium faecis</name>
    <dbReference type="NCBI Taxonomy" id="2934158"/>
    <lineage>
        <taxon>Bacteria</taxon>
        <taxon>Bacillati</taxon>
        <taxon>Actinomycetota</taxon>
        <taxon>Actinomycetes</taxon>
        <taxon>Micrococcales</taxon>
        <taxon>Ornithinimicrobiaceae</taxon>
        <taxon>Ornithinimicrobium</taxon>
    </lineage>
</organism>
<feature type="signal peptide" evidence="2">
    <location>
        <begin position="1"/>
        <end position="37"/>
    </location>
</feature>
<dbReference type="EMBL" id="CP099489">
    <property type="protein sequence ID" value="USQ81468.1"/>
    <property type="molecule type" value="Genomic_DNA"/>
</dbReference>
<dbReference type="PANTHER" id="PTHR46388:SF2">
    <property type="entry name" value="NHL REPEAT-CONTAINING PROTEIN 2"/>
    <property type="match status" value="1"/>
</dbReference>
<dbReference type="Proteomes" id="UP001056455">
    <property type="component" value="Chromosome"/>
</dbReference>
<evidence type="ECO:0000313" key="3">
    <source>
        <dbReference type="EMBL" id="USQ81468.1"/>
    </source>
</evidence>
<dbReference type="SUPFAM" id="SSF75011">
    <property type="entry name" value="3-carboxy-cis,cis-mucoante lactonizing enzyme"/>
    <property type="match status" value="1"/>
</dbReference>
<name>A0ABY4YYP8_9MICO</name>
<gene>
    <name evidence="3" type="ORF">NF556_07410</name>
</gene>
<protein>
    <recommendedName>
        <fullName evidence="5">NHL repeat-containing protein</fullName>
    </recommendedName>
</protein>
<reference evidence="3" key="1">
    <citation type="submission" date="2022-06" db="EMBL/GenBank/DDBJ databases">
        <title>Ornithinimicrobium HY1793.</title>
        <authorList>
            <person name="Huang Y."/>
        </authorList>
    </citation>
    <scope>NUCLEOTIDE SEQUENCE</scope>
    <source>
        <strain evidence="3">HY1793</strain>
    </source>
</reference>
<feature type="chain" id="PRO_5045425513" description="NHL repeat-containing protein" evidence="2">
    <location>
        <begin position="38"/>
        <end position="1014"/>
    </location>
</feature>
<accession>A0ABY4YYP8</accession>
<dbReference type="PANTHER" id="PTHR46388">
    <property type="entry name" value="NHL REPEAT-CONTAINING PROTEIN 2"/>
    <property type="match status" value="1"/>
</dbReference>
<proteinExistence type="predicted"/>
<evidence type="ECO:0000313" key="4">
    <source>
        <dbReference type="Proteomes" id="UP001056455"/>
    </source>
</evidence>
<evidence type="ECO:0008006" key="5">
    <source>
        <dbReference type="Google" id="ProtNLM"/>
    </source>
</evidence>
<keyword evidence="4" id="KW-1185">Reference proteome</keyword>
<dbReference type="InterPro" id="IPR011042">
    <property type="entry name" value="6-blade_b-propeller_TolB-like"/>
</dbReference>
<feature type="region of interest" description="Disordered" evidence="1">
    <location>
        <begin position="36"/>
        <end position="70"/>
    </location>
</feature>
<evidence type="ECO:0000256" key="1">
    <source>
        <dbReference type="SAM" id="MobiDB-lite"/>
    </source>
</evidence>
<dbReference type="SUPFAM" id="SSF101898">
    <property type="entry name" value="NHL repeat"/>
    <property type="match status" value="2"/>
</dbReference>
<feature type="compositionally biased region" description="Low complexity" evidence="1">
    <location>
        <begin position="36"/>
        <end position="45"/>
    </location>
</feature>
<sequence>MTTSDTAPQRAHRALFLAVIAALVTALAALAMAPTTASPTSRPAANDSATESATGPATDGSATEPDPMVEPEPVAGEVVRIAGESDPVVGDYSGDNGPAVDARLGDSLDVAEAPDGTTYVADWQNERLRAIDPDGTISTVAHNGPLSVDVDASGSVVVGGLDGITRVAADGETVVVASRGKDDLPPPGASAPAESIDVGQPTDVAAGADGTVYAITSQRSRIIRVDPDGALRVLAGGGDLDPADADGSRPATDYAMGPTLALAVADTGTFAGTVFFATEHGGQVMSIGPDGSLDIAVGTGEIGFSGDGGPARDATLSRWVKGLAISPRGDLLIADTDNRAVRRVDASGVITTVHGGLTGMERLDVGEGGIVFARGAQVQKVVGDPESVATEPLVEPSGVDPFANQSAGEVVHLAGADGETPAPPPDEIGPTWPHVTVDADGSVLVGDPDAATVHRVEADGSTSPVAGVWPVPDDVAPDPTGSESVVATEHAFKTLTDLATRPDGTVLIAEQDKVWELREDGTMTRLELEGEELGVIQGIATDDTGALYLAVDNLVRRVAPNGTLQTVGGGGEREGDAAEDHPATEASLGNLKDVAVDSEGNIYLIESQTDQVRRISADGVLTTVLGTSQPGPNLGGFSGDGGPGGEAELNTPTALLIGPDDEVYVADTYNARVRRLDPDGTVTTVAGNGLLPGEDDATGPAADTPLGEPTSLALDGEGDLVIAASRPARIHKVTSEGTLESVTEVAAPGVPDEETPAAEVVLPGAVDVAVGPDGAPRVTAEDGGVWTVGESLSRSTTSASWIASGDRTYARTSEGVSRLLPDGRSVLVAGGGSRLPDSEPAPALTLDLGLVEDVAAGPEDSVFVLSSPAEGRGSVVNHVTAHGSATAVLLGSTEHLLAITTAPDGTLYGLDADTRNVVRLGGETDPTTIVTRDEDTTKDLAKEPFGAASALPPSSLLDLAAGPDGTLFAVSSEGLLVVDPQEDTYAFLDGPWDEEQNSTRVAADRHGNAYVLSH</sequence>